<evidence type="ECO:0000256" key="1">
    <source>
        <dbReference type="ARBA" id="ARBA00023015"/>
    </source>
</evidence>
<evidence type="ECO:0000256" key="2">
    <source>
        <dbReference type="ARBA" id="ARBA00023125"/>
    </source>
</evidence>
<evidence type="ECO:0000313" key="6">
    <source>
        <dbReference type="EMBL" id="MFD1221633.1"/>
    </source>
</evidence>
<dbReference type="Proteomes" id="UP001597180">
    <property type="component" value="Unassembled WGS sequence"/>
</dbReference>
<evidence type="ECO:0000256" key="4">
    <source>
        <dbReference type="SAM" id="Phobius"/>
    </source>
</evidence>
<dbReference type="RefSeq" id="WP_345585713.1">
    <property type="nucleotide sequence ID" value="NZ_BAABJG010000003.1"/>
</dbReference>
<dbReference type="Pfam" id="PF12833">
    <property type="entry name" value="HTH_18"/>
    <property type="match status" value="1"/>
</dbReference>
<accession>A0ABW3UL98</accession>
<keyword evidence="7" id="KW-1185">Reference proteome</keyword>
<dbReference type="InterPro" id="IPR009057">
    <property type="entry name" value="Homeodomain-like_sf"/>
</dbReference>
<dbReference type="Gene3D" id="1.10.10.60">
    <property type="entry name" value="Homeodomain-like"/>
    <property type="match status" value="2"/>
</dbReference>
<keyword evidence="2" id="KW-0238">DNA-binding</keyword>
<feature type="domain" description="HTH araC/xylS-type" evidence="5">
    <location>
        <begin position="682"/>
        <end position="779"/>
    </location>
</feature>
<dbReference type="EMBL" id="JBHTLU010000019">
    <property type="protein sequence ID" value="MFD1221633.1"/>
    <property type="molecule type" value="Genomic_DNA"/>
</dbReference>
<dbReference type="SUPFAM" id="SSF46689">
    <property type="entry name" value="Homeodomain-like"/>
    <property type="match status" value="2"/>
</dbReference>
<comment type="caution">
    <text evidence="6">The sequence shown here is derived from an EMBL/GenBank/DDBJ whole genome shotgun (WGS) entry which is preliminary data.</text>
</comment>
<dbReference type="PRINTS" id="PR00032">
    <property type="entry name" value="HTHARAC"/>
</dbReference>
<feature type="transmembrane region" description="Helical" evidence="4">
    <location>
        <begin position="14"/>
        <end position="36"/>
    </location>
</feature>
<dbReference type="PROSITE" id="PS01124">
    <property type="entry name" value="HTH_ARAC_FAMILY_2"/>
    <property type="match status" value="1"/>
</dbReference>
<protein>
    <submittedName>
        <fullName evidence="6">Helix-turn-helix domain-containing protein</fullName>
    </submittedName>
</protein>
<evidence type="ECO:0000256" key="3">
    <source>
        <dbReference type="ARBA" id="ARBA00023163"/>
    </source>
</evidence>
<keyword evidence="1" id="KW-0805">Transcription regulation</keyword>
<dbReference type="PANTHER" id="PTHR43280:SF10">
    <property type="entry name" value="REGULATORY PROTEIN POCR"/>
    <property type="match status" value="1"/>
</dbReference>
<keyword evidence="4" id="KW-1133">Transmembrane helix</keyword>
<dbReference type="InterPro" id="IPR020449">
    <property type="entry name" value="Tscrpt_reg_AraC-type_HTH"/>
</dbReference>
<dbReference type="InterPro" id="IPR018062">
    <property type="entry name" value="HTH_AraC-typ_CS"/>
</dbReference>
<name>A0ABW3UL98_9BACL</name>
<organism evidence="6 7">
    <name type="scientific">Paenibacillus vulneris</name>
    <dbReference type="NCBI Taxonomy" id="1133364"/>
    <lineage>
        <taxon>Bacteria</taxon>
        <taxon>Bacillati</taxon>
        <taxon>Bacillota</taxon>
        <taxon>Bacilli</taxon>
        <taxon>Bacillales</taxon>
        <taxon>Paenibacillaceae</taxon>
        <taxon>Paenibacillus</taxon>
    </lineage>
</organism>
<reference evidence="7" key="1">
    <citation type="journal article" date="2019" name="Int. J. Syst. Evol. Microbiol.">
        <title>The Global Catalogue of Microorganisms (GCM) 10K type strain sequencing project: providing services to taxonomists for standard genome sequencing and annotation.</title>
        <authorList>
            <consortium name="The Broad Institute Genomics Platform"/>
            <consortium name="The Broad Institute Genome Sequencing Center for Infectious Disease"/>
            <person name="Wu L."/>
            <person name="Ma J."/>
        </authorList>
    </citation>
    <scope>NUCLEOTIDE SEQUENCE [LARGE SCALE GENOMIC DNA]</scope>
    <source>
        <strain evidence="7">CCUG 53270</strain>
    </source>
</reference>
<evidence type="ECO:0000259" key="5">
    <source>
        <dbReference type="PROSITE" id="PS01124"/>
    </source>
</evidence>
<dbReference type="PANTHER" id="PTHR43280">
    <property type="entry name" value="ARAC-FAMILY TRANSCRIPTIONAL REGULATOR"/>
    <property type="match status" value="1"/>
</dbReference>
<evidence type="ECO:0000313" key="7">
    <source>
        <dbReference type="Proteomes" id="UP001597180"/>
    </source>
</evidence>
<keyword evidence="4" id="KW-0472">Membrane</keyword>
<gene>
    <name evidence="6" type="ORF">ACFQ4B_16060</name>
</gene>
<dbReference type="PROSITE" id="PS00041">
    <property type="entry name" value="HTH_ARAC_FAMILY_1"/>
    <property type="match status" value="1"/>
</dbReference>
<keyword evidence="4" id="KW-0812">Transmembrane</keyword>
<keyword evidence="3" id="KW-0804">Transcription</keyword>
<dbReference type="SMART" id="SM00342">
    <property type="entry name" value="HTH_ARAC"/>
    <property type="match status" value="1"/>
</dbReference>
<feature type="transmembrane region" description="Helical" evidence="4">
    <location>
        <begin position="312"/>
        <end position="331"/>
    </location>
</feature>
<dbReference type="Gene3D" id="3.30.450.20">
    <property type="entry name" value="PAS domain"/>
    <property type="match status" value="1"/>
</dbReference>
<sequence length="779" mass="89151">MFPQSLKTFKHKSIFVKMLVMFNAFIISTILIFGYVSYSKSSSLLIEEVVTSNNKYIEQARNNIDRAIESWDVLSFQVSLQGPIRRALYLSEQTWNLDQMLFLDVIQYLKSVKLANPLIADIWLQPYRYPVVLNHESKYNSDYFYSQLYTTKPEIGWRKIETGHFGYTFMGRFDVVSSDASQSVITFARTVPLSEASPTGILYMNVKTEDLANMLQSISDPYPAFIYAIDASGQLVINSSVRSEHDQRIYSVKGIIADKVKAQGTREGYLEEKISGESYQIVFTSSYVNGWTYISAVPTAFITEKANKFRQFTLFAAVLCLAVGVIISYFLTERMYRPIYNIIAYMNLFERKKDELPGIRKEDELGFIDRIINYVYFENHQLKGEFEKNLPALQQKILYDLIEGRVSSEKMAEAVEKLQLPFVYDAYQIIVFETVDFSVDEQLSPHEPDIISMIDQMAVKTDAELPRFAVKSIKKRVNKIVTVVNLDSRNPNPELISDLICRVTKFFVREHGRTFTIGIGNVYKRVEDVPFSYVDALTALEYKLVKGQGSVIYVDEVSKLPDRSYMYSFDTEKRIINAVKTGSTTTLSELLQVLWKDNLESAPPTPEIVHHLFHALAGTAVRTIYEIGSTTEEIFGRSFSLYRELDLQPGVENKKQCIEEAFRIIGEWIQGKKQGQYTQLLGKVEQFVRTNYHRDLSLAVVGEALGLSSSYLSSIFKDITGMSFVDYVNSKRIEQAKLLLQTTNHSVADISERVGFTSSNTFIRVFKRHEGVTPGQFRQ</sequence>
<dbReference type="InterPro" id="IPR018060">
    <property type="entry name" value="HTH_AraC"/>
</dbReference>
<proteinExistence type="predicted"/>